<keyword evidence="10" id="KW-0753">Steroid metabolism</keyword>
<dbReference type="PRINTS" id="PR00081">
    <property type="entry name" value="GDHRDH"/>
</dbReference>
<evidence type="ECO:0000256" key="2">
    <source>
        <dbReference type="ARBA" id="ARBA00005194"/>
    </source>
</evidence>
<evidence type="ECO:0000259" key="15">
    <source>
        <dbReference type="SMART" id="SM00822"/>
    </source>
</evidence>
<dbReference type="GO" id="GO:0006633">
    <property type="term" value="P:fatty acid biosynthetic process"/>
    <property type="evidence" value="ECO:0007669"/>
    <property type="project" value="UniProtKB-UniPathway"/>
</dbReference>
<feature type="binding site" evidence="13">
    <location>
        <position position="93"/>
    </location>
    <ligand>
        <name>NADP(+)</name>
        <dbReference type="ChEBI" id="CHEBI:58349"/>
    </ligand>
</feature>
<evidence type="ECO:0000313" key="16">
    <source>
        <dbReference type="EMBL" id="ACL69785.1"/>
    </source>
</evidence>
<dbReference type="UniPathway" id="UPA00094"/>
<dbReference type="FunFam" id="3.40.50.720:FF:000037">
    <property type="entry name" value="3-oxoacyl-[acyl-carrier-protein] reductase FabG"/>
    <property type="match status" value="1"/>
</dbReference>
<keyword evidence="7 14" id="KW-0560">Oxidoreductase</keyword>
<dbReference type="Proteomes" id="UP000000719">
    <property type="component" value="Chromosome"/>
</dbReference>
<feature type="binding site" evidence="13">
    <location>
        <begin position="158"/>
        <end position="162"/>
    </location>
    <ligand>
        <name>NADP(+)</name>
        <dbReference type="ChEBI" id="CHEBI:58349"/>
    </ligand>
</feature>
<keyword evidence="9 14" id="KW-0275">Fatty acid biosynthesis</keyword>
<dbReference type="RefSeq" id="WP_012635970.1">
    <property type="nucleotide sequence ID" value="NC_011899.1"/>
</dbReference>
<evidence type="ECO:0000256" key="7">
    <source>
        <dbReference type="ARBA" id="ARBA00023002"/>
    </source>
</evidence>
<dbReference type="PANTHER" id="PTHR42879:SF2">
    <property type="entry name" value="3-OXOACYL-[ACYL-CARRIER-PROTEIN] REDUCTASE FABG"/>
    <property type="match status" value="1"/>
</dbReference>
<dbReference type="NCBIfam" id="TIGR01830">
    <property type="entry name" value="3oxo_ACP_reduc"/>
    <property type="match status" value="1"/>
</dbReference>
<dbReference type="GO" id="GO:0008202">
    <property type="term" value="P:steroid metabolic process"/>
    <property type="evidence" value="ECO:0007669"/>
    <property type="project" value="UniProtKB-KW"/>
</dbReference>
<dbReference type="KEGG" id="hor:Hore_10290"/>
<comment type="pathway">
    <text evidence="2 14">Lipid metabolism; fatty acid biosynthesis.</text>
</comment>
<keyword evidence="4 14" id="KW-0444">Lipid biosynthesis</keyword>
<feature type="binding site" evidence="13">
    <location>
        <position position="191"/>
    </location>
    <ligand>
        <name>NADP(+)</name>
        <dbReference type="ChEBI" id="CHEBI:58349"/>
    </ligand>
</feature>
<dbReference type="InterPro" id="IPR036291">
    <property type="entry name" value="NAD(P)-bd_dom_sf"/>
</dbReference>
<dbReference type="InterPro" id="IPR020904">
    <property type="entry name" value="Sc_DH/Rdtase_CS"/>
</dbReference>
<organism evidence="16 17">
    <name type="scientific">Halothermothrix orenii (strain H 168 / OCM 544 / DSM 9562)</name>
    <dbReference type="NCBI Taxonomy" id="373903"/>
    <lineage>
        <taxon>Bacteria</taxon>
        <taxon>Bacillati</taxon>
        <taxon>Bacillota</taxon>
        <taxon>Clostridia</taxon>
        <taxon>Halanaerobiales</taxon>
        <taxon>Halothermotrichaceae</taxon>
        <taxon>Halothermothrix</taxon>
    </lineage>
</organism>
<evidence type="ECO:0000256" key="9">
    <source>
        <dbReference type="ARBA" id="ARBA00023160"/>
    </source>
</evidence>
<evidence type="ECO:0000256" key="3">
    <source>
        <dbReference type="ARBA" id="ARBA00006484"/>
    </source>
</evidence>
<keyword evidence="8 14" id="KW-0443">Lipid metabolism</keyword>
<keyword evidence="17" id="KW-1185">Reference proteome</keyword>
<dbReference type="PROSITE" id="PS00061">
    <property type="entry name" value="ADH_SHORT"/>
    <property type="match status" value="1"/>
</dbReference>
<evidence type="ECO:0000256" key="13">
    <source>
        <dbReference type="PIRSR" id="PIRSR611284-2"/>
    </source>
</evidence>
<proteinExistence type="inferred from homology"/>
<dbReference type="STRING" id="373903.Hore_10290"/>
<dbReference type="InterPro" id="IPR011284">
    <property type="entry name" value="3oxo_ACP_reduc"/>
</dbReference>
<evidence type="ECO:0000313" key="17">
    <source>
        <dbReference type="Proteomes" id="UP000000719"/>
    </source>
</evidence>
<dbReference type="GO" id="GO:0051287">
    <property type="term" value="F:NAD binding"/>
    <property type="evidence" value="ECO:0007669"/>
    <property type="project" value="UniProtKB-UniRule"/>
</dbReference>
<evidence type="ECO:0000256" key="14">
    <source>
        <dbReference type="RuleBase" id="RU366074"/>
    </source>
</evidence>
<feature type="domain" description="Ketoreductase" evidence="15">
    <location>
        <begin position="6"/>
        <end position="194"/>
    </location>
</feature>
<comment type="function">
    <text evidence="1 14">Catalyzes the NADPH-dependent reduction of beta-ketoacyl-ACP substrates to beta-hydroxyacyl-ACP products, the first reductive step in the elongation cycle of fatty acid biosynthesis.</text>
</comment>
<comment type="similarity">
    <text evidence="3 14">Belongs to the short-chain dehydrogenases/reductases (SDR) family.</text>
</comment>
<comment type="catalytic activity">
    <reaction evidence="11 14">
        <text>a (3R)-hydroxyacyl-[ACP] + NADP(+) = a 3-oxoacyl-[ACP] + NADPH + H(+)</text>
        <dbReference type="Rhea" id="RHEA:17397"/>
        <dbReference type="Rhea" id="RHEA-COMP:9916"/>
        <dbReference type="Rhea" id="RHEA-COMP:9945"/>
        <dbReference type="ChEBI" id="CHEBI:15378"/>
        <dbReference type="ChEBI" id="CHEBI:57783"/>
        <dbReference type="ChEBI" id="CHEBI:58349"/>
        <dbReference type="ChEBI" id="CHEBI:78776"/>
        <dbReference type="ChEBI" id="CHEBI:78827"/>
        <dbReference type="EC" id="1.1.1.100"/>
    </reaction>
</comment>
<dbReference type="SUPFAM" id="SSF51735">
    <property type="entry name" value="NAD(P)-binding Rossmann-fold domains"/>
    <property type="match status" value="1"/>
</dbReference>
<dbReference type="SMART" id="SM00822">
    <property type="entry name" value="PKS_KR"/>
    <property type="match status" value="1"/>
</dbReference>
<dbReference type="Pfam" id="PF13561">
    <property type="entry name" value="adh_short_C2"/>
    <property type="match status" value="1"/>
</dbReference>
<sequence length="250" mass="26418">MNLKGKVAVITGSSRGIGAATAKKLAEKGANVVINYPFPGEKENTNKVVAEIENITGVEAIAVEADVSSLDAAKKLIKKAVDKFGKVDILVNNAGITRDNLLLRMKEEEWDSVINVNLKGVFNCTKAVVRSMMKQRSGKIINLASVVGIMGNAGQSNYSASKAGVIGFTKSIAKELSSRGITANAVAPGFIKSHMTDQLSDDVKEAMLNAIPLKKFGTVDDVASLICFLASPEADYINGQVINVDGGMVM</sequence>
<keyword evidence="6 13" id="KW-0521">NADP</keyword>
<evidence type="ECO:0000256" key="8">
    <source>
        <dbReference type="ARBA" id="ARBA00023098"/>
    </source>
</evidence>
<dbReference type="InterPro" id="IPR002347">
    <property type="entry name" value="SDR_fam"/>
</dbReference>
<keyword evidence="5 14" id="KW-0276">Fatty acid metabolism</keyword>
<protein>
    <recommendedName>
        <fullName evidence="14">3-oxoacyl-[acyl-carrier-protein] reductase</fullName>
        <ecNumber evidence="14">1.1.1.100</ecNumber>
    </recommendedName>
</protein>
<evidence type="ECO:0000256" key="10">
    <source>
        <dbReference type="ARBA" id="ARBA00023221"/>
    </source>
</evidence>
<evidence type="ECO:0000256" key="11">
    <source>
        <dbReference type="ARBA" id="ARBA00048508"/>
    </source>
</evidence>
<dbReference type="NCBIfam" id="NF005559">
    <property type="entry name" value="PRK07231.1"/>
    <property type="match status" value="1"/>
</dbReference>
<comment type="subunit">
    <text evidence="14">Homotetramer.</text>
</comment>
<name>B8CWW6_HALOH</name>
<evidence type="ECO:0000256" key="6">
    <source>
        <dbReference type="ARBA" id="ARBA00022857"/>
    </source>
</evidence>
<feature type="binding site" evidence="13">
    <location>
        <begin position="12"/>
        <end position="15"/>
    </location>
    <ligand>
        <name>NADP(+)</name>
        <dbReference type="ChEBI" id="CHEBI:58349"/>
    </ligand>
</feature>
<evidence type="ECO:0000256" key="1">
    <source>
        <dbReference type="ARBA" id="ARBA00002607"/>
    </source>
</evidence>
<dbReference type="EC" id="1.1.1.100" evidence="14"/>
<dbReference type="EMBL" id="CP001098">
    <property type="protein sequence ID" value="ACL69785.1"/>
    <property type="molecule type" value="Genomic_DNA"/>
</dbReference>
<dbReference type="HOGENOM" id="CLU_010194_1_3_9"/>
<dbReference type="CDD" id="cd05333">
    <property type="entry name" value="BKR_SDR_c"/>
    <property type="match status" value="1"/>
</dbReference>
<dbReference type="NCBIfam" id="NF009466">
    <property type="entry name" value="PRK12826.1-2"/>
    <property type="match status" value="1"/>
</dbReference>
<dbReference type="PRINTS" id="PR00080">
    <property type="entry name" value="SDRFAMILY"/>
</dbReference>
<dbReference type="InterPro" id="IPR050259">
    <property type="entry name" value="SDR"/>
</dbReference>
<evidence type="ECO:0000256" key="4">
    <source>
        <dbReference type="ARBA" id="ARBA00022516"/>
    </source>
</evidence>
<evidence type="ECO:0000256" key="12">
    <source>
        <dbReference type="PIRSR" id="PIRSR611284-1"/>
    </source>
</evidence>
<dbReference type="eggNOG" id="COG1028">
    <property type="taxonomic scope" value="Bacteria"/>
</dbReference>
<dbReference type="AlphaFoldDB" id="B8CWW6"/>
<gene>
    <name evidence="16" type="ordered locus">Hore_10290</name>
</gene>
<dbReference type="GO" id="GO:0004316">
    <property type="term" value="F:3-oxoacyl-[acyl-carrier-protein] reductase (NADPH) activity"/>
    <property type="evidence" value="ECO:0007669"/>
    <property type="project" value="UniProtKB-UniRule"/>
</dbReference>
<dbReference type="InterPro" id="IPR057326">
    <property type="entry name" value="KR_dom"/>
</dbReference>
<dbReference type="OrthoDB" id="9803333at2"/>
<reference evidence="16 17" key="1">
    <citation type="journal article" date="2009" name="PLoS ONE">
        <title>Genome analysis of the anaerobic thermohalophilic bacterium Halothermothrix orenii.</title>
        <authorList>
            <person name="Mavromatis K."/>
            <person name="Ivanova N."/>
            <person name="Anderson I."/>
            <person name="Lykidis A."/>
            <person name="Hooper S.D."/>
            <person name="Sun H."/>
            <person name="Kunin V."/>
            <person name="Lapidus A."/>
            <person name="Hugenholtz P."/>
            <person name="Patel B."/>
            <person name="Kyrpides N.C."/>
        </authorList>
    </citation>
    <scope>NUCLEOTIDE SEQUENCE [LARGE SCALE GENOMIC DNA]</scope>
    <source>
        <strain evidence="17">H 168 / OCM 544 / DSM 9562</strain>
    </source>
</reference>
<dbReference type="Gene3D" id="3.40.50.720">
    <property type="entry name" value="NAD(P)-binding Rossmann-like Domain"/>
    <property type="match status" value="1"/>
</dbReference>
<dbReference type="PANTHER" id="PTHR42879">
    <property type="entry name" value="3-OXOACYL-(ACYL-CARRIER-PROTEIN) REDUCTASE"/>
    <property type="match status" value="1"/>
</dbReference>
<feature type="active site" description="Proton acceptor" evidence="12">
    <location>
        <position position="158"/>
    </location>
</feature>
<accession>B8CWW6</accession>
<evidence type="ECO:0000256" key="5">
    <source>
        <dbReference type="ARBA" id="ARBA00022832"/>
    </source>
</evidence>